<feature type="compositionally biased region" description="Polar residues" evidence="1">
    <location>
        <begin position="41"/>
        <end position="57"/>
    </location>
</feature>
<evidence type="ECO:0000313" key="2">
    <source>
        <dbReference type="EMBL" id="KAH6595142.1"/>
    </source>
</evidence>
<evidence type="ECO:0000313" key="3">
    <source>
        <dbReference type="Proteomes" id="UP001648503"/>
    </source>
</evidence>
<name>A0ABQ8FAZ6_9FUNG</name>
<feature type="compositionally biased region" description="Basic residues" evidence="1">
    <location>
        <begin position="28"/>
        <end position="40"/>
    </location>
</feature>
<dbReference type="EMBL" id="JAFCIX010000313">
    <property type="protein sequence ID" value="KAH6595142.1"/>
    <property type="molecule type" value="Genomic_DNA"/>
</dbReference>
<protein>
    <submittedName>
        <fullName evidence="2">Uncharacterized protein</fullName>
    </submittedName>
</protein>
<sequence length="635" mass="67063">MNSLNTPSTAITTTAAAATTTTTTAVHFSRRARHESKCRKTSTTQYEHQPSSKVSPSSRIPITLRMIKARHQVDLQNNQSSAFTETSPIHGMIGSVLTGAEESICTDISHRSNTRMDATAAVVSSGGVAEFGSSSLTRVEDIIPPGVVADTECIGNNVDTIEVCTGIYHGSKTMMDSDVVLSDGVDRVYSNSTMQLDNNSLPEIVVGVECAGKSANTNGVPASTFCGNTTMTATAATKSRRATRVNSGNSTRQNGSSLPAIVVEAKCTSKKIVATGVRVRKPRGGKVRAAAAAAAVFADGIAEFGLNSSTQLGDSISPGMVVDAGCAGNTTGRITTPTSTDIVAPLLSRPTSRSLKRPRKDTTQLEKGWKASSEYQWVVDMKTQFKLDDVISDSLLWVSHENYIKQFDISRVGDAICKACKGVQPMQDTMLDTFCTAVGRNYPGHRNVEQVEGYSESVFLPLDTDSFKAPLSGLSVSPALSETGATAADILCHLDSATPQTQLVSYGTGHFCICHFGCGRLPEVSNCVAAALRHCPRRWATATSCLVVQEGRHRAFSYSSFSHQQHSPRSCSCSSAAAAPPLPASPSLLPVLISATVATPAVGSGPARLNNKRAAAEFTDSDTIIAAAPKRLCKS</sequence>
<evidence type="ECO:0000256" key="1">
    <source>
        <dbReference type="SAM" id="MobiDB-lite"/>
    </source>
</evidence>
<comment type="caution">
    <text evidence="2">The sequence shown here is derived from an EMBL/GenBank/DDBJ whole genome shotgun (WGS) entry which is preliminary data.</text>
</comment>
<dbReference type="Proteomes" id="UP001648503">
    <property type="component" value="Unassembled WGS sequence"/>
</dbReference>
<feature type="region of interest" description="Disordered" evidence="1">
    <location>
        <begin position="22"/>
        <end position="57"/>
    </location>
</feature>
<keyword evidence="3" id="KW-1185">Reference proteome</keyword>
<accession>A0ABQ8FAZ6</accession>
<organism evidence="2 3">
    <name type="scientific">Batrachochytrium salamandrivorans</name>
    <dbReference type="NCBI Taxonomy" id="1357716"/>
    <lineage>
        <taxon>Eukaryota</taxon>
        <taxon>Fungi</taxon>
        <taxon>Fungi incertae sedis</taxon>
        <taxon>Chytridiomycota</taxon>
        <taxon>Chytridiomycota incertae sedis</taxon>
        <taxon>Chytridiomycetes</taxon>
        <taxon>Rhizophydiales</taxon>
        <taxon>Rhizophydiales incertae sedis</taxon>
        <taxon>Batrachochytrium</taxon>
    </lineage>
</organism>
<proteinExistence type="predicted"/>
<gene>
    <name evidence="2" type="ORF">BASA50_006129</name>
</gene>
<reference evidence="2 3" key="1">
    <citation type="submission" date="2021-02" db="EMBL/GenBank/DDBJ databases">
        <title>Variation within the Batrachochytrium salamandrivorans European outbreak.</title>
        <authorList>
            <person name="Kelly M."/>
            <person name="Pasmans F."/>
            <person name="Shea T.P."/>
            <person name="Munoz J.F."/>
            <person name="Carranza S."/>
            <person name="Cuomo C.A."/>
            <person name="Martel A."/>
        </authorList>
    </citation>
    <scope>NUCLEOTIDE SEQUENCE [LARGE SCALE GENOMIC DNA]</scope>
    <source>
        <strain evidence="2 3">AMFP18/2</strain>
    </source>
</reference>